<name>A0A3B0ZL60_9ZZZZ</name>
<dbReference type="PANTHER" id="PTHR40940">
    <property type="entry name" value="PROTEIN BATD-RELATED"/>
    <property type="match status" value="1"/>
</dbReference>
<gene>
    <name evidence="2" type="ORF">MNBD_GAMMA16-587</name>
</gene>
<accession>A0A3B0ZL60</accession>
<keyword evidence="1" id="KW-0812">Transmembrane</keyword>
<reference evidence="2" key="1">
    <citation type="submission" date="2018-06" db="EMBL/GenBank/DDBJ databases">
        <authorList>
            <person name="Zhirakovskaya E."/>
        </authorList>
    </citation>
    <scope>NUCLEOTIDE SEQUENCE</scope>
</reference>
<keyword evidence="1" id="KW-1133">Transmembrane helix</keyword>
<dbReference type="AlphaFoldDB" id="A0A3B0ZL60"/>
<evidence type="ECO:0000256" key="1">
    <source>
        <dbReference type="SAM" id="Phobius"/>
    </source>
</evidence>
<dbReference type="EMBL" id="UOFO01000109">
    <property type="protein sequence ID" value="VAW87019.1"/>
    <property type="molecule type" value="Genomic_DNA"/>
</dbReference>
<evidence type="ECO:0000313" key="2">
    <source>
        <dbReference type="EMBL" id="VAW87019.1"/>
    </source>
</evidence>
<evidence type="ECO:0008006" key="3">
    <source>
        <dbReference type="Google" id="ProtNLM"/>
    </source>
</evidence>
<dbReference type="Pfam" id="PF13584">
    <property type="entry name" value="BatD"/>
    <property type="match status" value="1"/>
</dbReference>
<proteinExistence type="predicted"/>
<feature type="transmembrane region" description="Helical" evidence="1">
    <location>
        <begin position="399"/>
        <end position="419"/>
    </location>
</feature>
<keyword evidence="1" id="KW-0472">Membrane</keyword>
<sequence>MVNIVFLLLLFFFTASSIAAEFIAEVDRNQLNTDEHLLLTLSLTNSDTRLRAQGVSPNIDLSVLTTDFDLGTPDDKNHYNIFRNRGRSTSSLSITLFPKRTGTFTIPAFFIDDLKTAPIAIEVKTLPNAPLAFTQTEINQKKVWVGQQLVIHLDLFSRMPLDSAKLGSALETEPMPLELIEHIRLPRTDRTEEKNGFTYQVLRTTWVLHPMEAGSLAIHFPDAWLVAKTGKKLRLPQSKLTIDVQALPAGLPKNVFIGKPGVSITPIGTTHVENQISNWQYSLTAANHSSLIPVSLSFPASDNLKIYTGQGQLDRLEHKDFVEFKMNYILSVLPKAAGKATLPTLTLNYFDTESESLQTLTIPSPDFTVLAATHTQQIDTAISSEKVTQEKNEFAPKVFLWQISTVTLLLIWFSTLYYFMRTPKNKQTSDTPNPTSKTTNLHPHVAELTQAFGSRTLEEGLQQWEKINIPSIALRSLVKTIQAHYYAHSEKRSEDELKTKTTQAIEIIKAGKNNKNISIDRWSPEAFTAGKG</sequence>
<dbReference type="PANTHER" id="PTHR40940:SF2">
    <property type="entry name" value="BATD"/>
    <property type="match status" value="1"/>
</dbReference>
<protein>
    <recommendedName>
        <fullName evidence="3">BatD</fullName>
    </recommendedName>
</protein>
<organism evidence="2">
    <name type="scientific">hydrothermal vent metagenome</name>
    <dbReference type="NCBI Taxonomy" id="652676"/>
    <lineage>
        <taxon>unclassified sequences</taxon>
        <taxon>metagenomes</taxon>
        <taxon>ecological metagenomes</taxon>
    </lineage>
</organism>
<dbReference type="InterPro" id="IPR025738">
    <property type="entry name" value="BatD"/>
</dbReference>